<keyword evidence="2" id="KW-1185">Reference proteome</keyword>
<reference evidence="2" key="1">
    <citation type="submission" date="2016-10" db="EMBL/GenBank/DDBJ databases">
        <authorList>
            <person name="Varghese N."/>
            <person name="Submissions S."/>
        </authorList>
    </citation>
    <scope>NUCLEOTIDE SEQUENCE [LARGE SCALE GENOMIC DNA]</scope>
    <source>
        <strain evidence="2">XBD1002</strain>
    </source>
</reference>
<proteinExistence type="predicted"/>
<dbReference type="Proteomes" id="UP000182737">
    <property type="component" value="Unassembled WGS sequence"/>
</dbReference>
<organism evidence="1 2">
    <name type="scientific">Treponema bryantii</name>
    <dbReference type="NCBI Taxonomy" id="163"/>
    <lineage>
        <taxon>Bacteria</taxon>
        <taxon>Pseudomonadati</taxon>
        <taxon>Spirochaetota</taxon>
        <taxon>Spirochaetia</taxon>
        <taxon>Spirochaetales</taxon>
        <taxon>Treponemataceae</taxon>
        <taxon>Treponema</taxon>
    </lineage>
</organism>
<evidence type="ECO:0000313" key="1">
    <source>
        <dbReference type="EMBL" id="SFI38772.1"/>
    </source>
</evidence>
<name>A0A1I3HSW1_9SPIR</name>
<dbReference type="AlphaFoldDB" id="A0A1I3HSW1"/>
<sequence>MTYYRIHTADIAYITQQPRGLFTAIGKLVDAKTLTEEETAEYWKNREYFEKVLPVPPFYEQGNPDHATTWFKDTPQGNDIYRQMTFYRAMAKKYGLKLYISKCTELPGEVIYEDDFQIAVKNQKPDVCITISELSGSD</sequence>
<accession>A0A1I3HSW1</accession>
<dbReference type="EMBL" id="FORI01000001">
    <property type="protein sequence ID" value="SFI38772.1"/>
    <property type="molecule type" value="Genomic_DNA"/>
</dbReference>
<dbReference type="RefSeq" id="WP_074929618.1">
    <property type="nucleotide sequence ID" value="NZ_FORI01000001.1"/>
</dbReference>
<gene>
    <name evidence="1" type="ORF">SAMN04487775_10152</name>
</gene>
<evidence type="ECO:0000313" key="2">
    <source>
        <dbReference type="Proteomes" id="UP000182737"/>
    </source>
</evidence>
<protein>
    <submittedName>
        <fullName evidence="1">Uncharacterized protein</fullName>
    </submittedName>
</protein>
<dbReference type="OrthoDB" id="360327at2"/>